<evidence type="ECO:0000313" key="1">
    <source>
        <dbReference type="EMBL" id="GAA4262789.1"/>
    </source>
</evidence>
<comment type="caution">
    <text evidence="1">The sequence shown here is derived from an EMBL/GenBank/DDBJ whole genome shotgun (WGS) entry which is preliminary data.</text>
</comment>
<proteinExistence type="predicted"/>
<dbReference type="EMBL" id="BAABAT010000055">
    <property type="protein sequence ID" value="GAA4262789.1"/>
    <property type="molecule type" value="Genomic_DNA"/>
</dbReference>
<accession>A0ABP8DS65</accession>
<reference evidence="2" key="1">
    <citation type="journal article" date="2019" name="Int. J. Syst. Evol. Microbiol.">
        <title>The Global Catalogue of Microorganisms (GCM) 10K type strain sequencing project: providing services to taxonomists for standard genome sequencing and annotation.</title>
        <authorList>
            <consortium name="The Broad Institute Genomics Platform"/>
            <consortium name="The Broad Institute Genome Sequencing Center for Infectious Disease"/>
            <person name="Wu L."/>
            <person name="Ma J."/>
        </authorList>
    </citation>
    <scope>NUCLEOTIDE SEQUENCE [LARGE SCALE GENOMIC DNA]</scope>
    <source>
        <strain evidence="2">JCM 17441</strain>
    </source>
</reference>
<protein>
    <recommendedName>
        <fullName evidence="3">DUF4192 domain-containing protein</fullName>
    </recommendedName>
</protein>
<dbReference type="RefSeq" id="WP_345140717.1">
    <property type="nucleotide sequence ID" value="NZ_BAABAT010000055.1"/>
</dbReference>
<name>A0ABP8DS65_9ACTN</name>
<evidence type="ECO:0008006" key="3">
    <source>
        <dbReference type="Google" id="ProtNLM"/>
    </source>
</evidence>
<gene>
    <name evidence="1" type="ORF">GCM10022255_101460</name>
</gene>
<organism evidence="1 2">
    <name type="scientific">Dactylosporangium darangshiense</name>
    <dbReference type="NCBI Taxonomy" id="579108"/>
    <lineage>
        <taxon>Bacteria</taxon>
        <taxon>Bacillati</taxon>
        <taxon>Actinomycetota</taxon>
        <taxon>Actinomycetes</taxon>
        <taxon>Micromonosporales</taxon>
        <taxon>Micromonosporaceae</taxon>
        <taxon>Dactylosporangium</taxon>
    </lineage>
</organism>
<dbReference type="InterPro" id="IPR025447">
    <property type="entry name" value="DUF4192"/>
</dbReference>
<evidence type="ECO:0000313" key="2">
    <source>
        <dbReference type="Proteomes" id="UP001500620"/>
    </source>
</evidence>
<dbReference type="Pfam" id="PF13830">
    <property type="entry name" value="DUF4192"/>
    <property type="match status" value="1"/>
</dbReference>
<keyword evidence="2" id="KW-1185">Reference proteome</keyword>
<sequence>MSDTQRPTLRIDSTADLVALIPFLLGFHPADSLVLLAVDDTTNQIRTAARLDLPPAGAPRAAVDAALHRAVTALGSGISVVLAGYGPTAQVEPMLTVAREALHAAGIGIRTALRIADGRFWHLLCTDPMTCPPDGTPFDAASSPAAAAAVYAGLVALPDRDALAATLTPVTGPARQRMIAATAAACASLAEALNAAHTDTDTADANPDAALDTRLGHALQAAARTYLTQVQEQYRAGRPVDDEHAAMLTVLLELPSLWDVAARATNGEAWQIQMWSDLVRRAEPAFTAPAATLLALSALQAGHGPLAGMAVDRALAADPQDRFAQLLDLAIAAGIDPDTVTALLSPAPGE</sequence>
<dbReference type="Proteomes" id="UP001500620">
    <property type="component" value="Unassembled WGS sequence"/>
</dbReference>